<dbReference type="Proteomes" id="UP001162793">
    <property type="component" value="Unassembled WGS sequence"/>
</dbReference>
<comment type="caution">
    <text evidence="2">The sequence shown here is derived from an EMBL/GenBank/DDBJ whole genome shotgun (WGS) entry which is preliminary data.</text>
</comment>
<organism evidence="2 3">
    <name type="scientific">Ralstonia chuxiongensis</name>
    <dbReference type="NCBI Taxonomy" id="2957504"/>
    <lineage>
        <taxon>Bacteria</taxon>
        <taxon>Pseudomonadati</taxon>
        <taxon>Pseudomonadota</taxon>
        <taxon>Betaproteobacteria</taxon>
        <taxon>Burkholderiales</taxon>
        <taxon>Burkholderiaceae</taxon>
        <taxon>Ralstonia</taxon>
    </lineage>
</organism>
<dbReference type="InterPro" id="IPR037401">
    <property type="entry name" value="SnoaL-like"/>
</dbReference>
<dbReference type="InterPro" id="IPR032710">
    <property type="entry name" value="NTF2-like_dom_sf"/>
</dbReference>
<dbReference type="RefSeq" id="WP_253539864.1">
    <property type="nucleotide sequence ID" value="NZ_JAMYWC010000005.1"/>
</dbReference>
<protein>
    <submittedName>
        <fullName evidence="2">Nuclear transport factor 2 family protein</fullName>
    </submittedName>
</protein>
<dbReference type="AlphaFoldDB" id="A0AA42BIP1"/>
<reference evidence="3" key="1">
    <citation type="journal article" date="2023" name="Front. Microbiol.">
        <title>Ralstonia chuxiongensis sp. nov., Ralstonia mojiangensis sp. nov., and Ralstonia soli sp. nov., isolated from tobacco fields, are three novel species in the family Burkholderiaceae.</title>
        <authorList>
            <person name="Lu C.H."/>
            <person name="Zhang Y.Y."/>
            <person name="Jiang N."/>
            <person name="Chen W."/>
            <person name="Shao X."/>
            <person name="Zhao Z.M."/>
            <person name="Lu W.L."/>
            <person name="Hu X."/>
            <person name="Xi Y.X."/>
            <person name="Zou S.Y."/>
            <person name="Wei Q.J."/>
            <person name="Lin Z.L."/>
            <person name="Gong L."/>
            <person name="Gai X.T."/>
            <person name="Zhang L.Q."/>
            <person name="Li J.Y."/>
            <person name="Jin Y."/>
            <person name="Xia Z.Y."/>
        </authorList>
    </citation>
    <scope>NUCLEOTIDE SEQUENCE [LARGE SCALE GENOMIC DNA]</scope>
    <source>
        <strain evidence="3">21YRMH01-3</strain>
    </source>
</reference>
<evidence type="ECO:0000259" key="1">
    <source>
        <dbReference type="Pfam" id="PF12680"/>
    </source>
</evidence>
<name>A0AA42BIP1_9RALS</name>
<feature type="domain" description="SnoaL-like" evidence="1">
    <location>
        <begin position="11"/>
        <end position="115"/>
    </location>
</feature>
<dbReference type="EMBL" id="JAMYWC010000005">
    <property type="protein sequence ID" value="MCP1174390.1"/>
    <property type="molecule type" value="Genomic_DNA"/>
</dbReference>
<dbReference type="Pfam" id="PF12680">
    <property type="entry name" value="SnoaL_2"/>
    <property type="match status" value="1"/>
</dbReference>
<dbReference type="PANTHER" id="PTHR41252:SF1">
    <property type="entry name" value="BLR2505 PROTEIN"/>
    <property type="match status" value="1"/>
</dbReference>
<dbReference type="Gene3D" id="3.10.450.50">
    <property type="match status" value="1"/>
</dbReference>
<accession>A0AA42BIP1</accession>
<sequence length="141" mass="15654">MNALENKQILQAAFAELAVSNAKPFVDLMADDFCWVCTGTTQWSRRYAGKQTVLGELFAPLRAKLGRITTVANRFTADGDTVVVEAQGRNTTRDGVAYNNQYCFVIHMQEGKMRELIEYFDTDLVNRVLGDPAAVSTESHG</sequence>
<keyword evidence="3" id="KW-1185">Reference proteome</keyword>
<evidence type="ECO:0000313" key="2">
    <source>
        <dbReference type="EMBL" id="MCP1174390.1"/>
    </source>
</evidence>
<dbReference type="SUPFAM" id="SSF54427">
    <property type="entry name" value="NTF2-like"/>
    <property type="match status" value="1"/>
</dbReference>
<proteinExistence type="predicted"/>
<gene>
    <name evidence="2" type="ORF">NKG59_18660</name>
</gene>
<evidence type="ECO:0000313" key="3">
    <source>
        <dbReference type="Proteomes" id="UP001162793"/>
    </source>
</evidence>
<dbReference type="PANTHER" id="PTHR41252">
    <property type="entry name" value="BLR2505 PROTEIN"/>
    <property type="match status" value="1"/>
</dbReference>